<dbReference type="GO" id="GO:0032259">
    <property type="term" value="P:methylation"/>
    <property type="evidence" value="ECO:0007669"/>
    <property type="project" value="UniProtKB-KW"/>
</dbReference>
<proteinExistence type="predicted"/>
<dbReference type="RefSeq" id="WP_220230412.1">
    <property type="nucleotide sequence ID" value="NZ_JAICBX010000004.1"/>
</dbReference>
<dbReference type="GO" id="GO:0008757">
    <property type="term" value="F:S-adenosylmethionine-dependent methyltransferase activity"/>
    <property type="evidence" value="ECO:0007669"/>
    <property type="project" value="TreeGrafter"/>
</dbReference>
<evidence type="ECO:0000256" key="1">
    <source>
        <dbReference type="ARBA" id="ARBA00022603"/>
    </source>
</evidence>
<dbReference type="Proteomes" id="UP001196509">
    <property type="component" value="Unassembled WGS sequence"/>
</dbReference>
<dbReference type="Pfam" id="PF06325">
    <property type="entry name" value="PrmA"/>
    <property type="match status" value="1"/>
</dbReference>
<comment type="caution">
    <text evidence="4">The sequence shown here is derived from an EMBL/GenBank/DDBJ whole genome shotgun (WGS) entry which is preliminary data.</text>
</comment>
<evidence type="ECO:0000313" key="4">
    <source>
        <dbReference type="EMBL" id="MBW8639701.1"/>
    </source>
</evidence>
<gene>
    <name evidence="4" type="ORF">K1W69_21080</name>
</gene>
<dbReference type="PANTHER" id="PTHR45875:SF1">
    <property type="entry name" value="METHYLTRANSFERASE N6AMT1"/>
    <property type="match status" value="1"/>
</dbReference>
<dbReference type="EMBL" id="JAICBX010000004">
    <property type="protein sequence ID" value="MBW8639701.1"/>
    <property type="molecule type" value="Genomic_DNA"/>
</dbReference>
<reference evidence="4" key="1">
    <citation type="submission" date="2021-08" db="EMBL/GenBank/DDBJ databases">
        <title>Hoeflea bacterium WL0058 sp. nov., isolated from the sediment.</title>
        <authorList>
            <person name="Wang L."/>
            <person name="Zhang D."/>
        </authorList>
    </citation>
    <scope>NUCLEOTIDE SEQUENCE</scope>
    <source>
        <strain evidence="4">WL0058</strain>
    </source>
</reference>
<dbReference type="GO" id="GO:0035657">
    <property type="term" value="C:eRF1 methyltransferase complex"/>
    <property type="evidence" value="ECO:0007669"/>
    <property type="project" value="TreeGrafter"/>
</dbReference>
<dbReference type="InterPro" id="IPR052190">
    <property type="entry name" value="Euk-Arch_PrmC-MTase"/>
</dbReference>
<dbReference type="CDD" id="cd02440">
    <property type="entry name" value="AdoMet_MTases"/>
    <property type="match status" value="1"/>
</dbReference>
<sequence>MASFPEASDTDKFRPSDYSAALVNCLLQHGTWAHGARVLDVGCGSGVLLAAAGSAGAVRLCGVDIEADAVAATSALLDRLGHSGEREVHLGEMFEPVAGLRFDLVLANLPHFPMDGAAVDGRHMSWSNGGADGRRLIDRFLDGLAAHLEPEGHALVMHNDFIGLDRTRELAGQHGLAVEIADKIMVPIPDAKLAVMSDDVLKRESGLSIRRFGNYTFGAISVLVIKHAREEKEPS</sequence>
<dbReference type="PANTHER" id="PTHR45875">
    <property type="entry name" value="METHYLTRANSFERASE N6AMT1"/>
    <property type="match status" value="1"/>
</dbReference>
<evidence type="ECO:0000256" key="3">
    <source>
        <dbReference type="ARBA" id="ARBA00022691"/>
    </source>
</evidence>
<organism evidence="4 5">
    <name type="scientific">Flavimaribacter sediminis</name>
    <dbReference type="NCBI Taxonomy" id="2865987"/>
    <lineage>
        <taxon>Bacteria</taxon>
        <taxon>Pseudomonadati</taxon>
        <taxon>Pseudomonadota</taxon>
        <taxon>Alphaproteobacteria</taxon>
        <taxon>Hyphomicrobiales</taxon>
        <taxon>Rhizobiaceae</taxon>
        <taxon>Flavimaribacter</taxon>
    </lineage>
</organism>
<accession>A0AAE2ZP82</accession>
<keyword evidence="2" id="KW-0808">Transferase</keyword>
<dbReference type="SUPFAM" id="SSF53335">
    <property type="entry name" value="S-adenosyl-L-methionine-dependent methyltransferases"/>
    <property type="match status" value="1"/>
</dbReference>
<keyword evidence="5" id="KW-1185">Reference proteome</keyword>
<keyword evidence="3" id="KW-0949">S-adenosyl-L-methionine</keyword>
<dbReference type="InterPro" id="IPR029063">
    <property type="entry name" value="SAM-dependent_MTases_sf"/>
</dbReference>
<keyword evidence="1 4" id="KW-0489">Methyltransferase</keyword>
<evidence type="ECO:0000256" key="2">
    <source>
        <dbReference type="ARBA" id="ARBA00022679"/>
    </source>
</evidence>
<evidence type="ECO:0000313" key="5">
    <source>
        <dbReference type="Proteomes" id="UP001196509"/>
    </source>
</evidence>
<protein>
    <submittedName>
        <fullName evidence="4">Methyltransferase</fullName>
    </submittedName>
</protein>
<dbReference type="Gene3D" id="3.40.50.150">
    <property type="entry name" value="Vaccinia Virus protein VP39"/>
    <property type="match status" value="1"/>
</dbReference>
<dbReference type="AlphaFoldDB" id="A0AAE2ZP82"/>
<dbReference type="GO" id="GO:0008276">
    <property type="term" value="F:protein methyltransferase activity"/>
    <property type="evidence" value="ECO:0007669"/>
    <property type="project" value="TreeGrafter"/>
</dbReference>
<name>A0AAE2ZP82_9HYPH</name>